<dbReference type="InterPro" id="IPR016007">
    <property type="entry name" value="Alpha_rhamnosid"/>
</dbReference>
<protein>
    <recommendedName>
        <fullName evidence="2">alpha-L-rhamnosidase</fullName>
        <ecNumber evidence="2">3.2.1.40</ecNumber>
    </recommendedName>
</protein>
<sequence length="906" mass="101241">MKACTIDLQCENRTNPLGLDELRPRFSWKMQDAREGACQRAYRIVVGTDADGLLCSRGVVWDSGVVKSADSVLVAYQGEALKPRTRYYWCVCVWDKDAQPVDWSTPAYWETGFLGQSDWPAQWIALPIGKQGGAERPCRYLRKTFILDSKPLSARLYITACGVFEPSLNGQRIGTDWFTPGWTDYSKRIEYLTYDVTAQLQKGSNCLGVILADGWYCGYLGLRHTRNHYGQEPVLLAALIVRTTDGKELTYGSDESWEGGTGGLLSADLYNGEVFDARCDAEGWCAPQPCPLNNLQTVQIPAEDLAAAPALAGKIMPPTRVTEVLSVQSIRPIADGSYIIDFGQNLVGVAKIRLREDNGTRVVLRHGEMLEQDGTLYTENLRSAKCEDVYVCNGHGMETYTPRFTFHGFRYLEIRGLSHPPQADDITALVLHTDMRETGSFHCSNVLVNGLQNAIRWGQRGNFLEIPTDCPQRDERLGWTGDAQIFCRTSTFNYEVSTFFRKWLGDVRDAQYEDGSYPDVAPDLLRVSNAQLQRNATHPHSGNAAWAEVGILCPWTIYERYGDTRILEENYPSMLRWMDYQQGVAPTGICPNTAYGDWLATDAVRPAWGPTPCDLIGTAYYARSARIMAQIAATLGKEADRKHFSKLHAFVRDAFVREYVTEGGRLAGDTQTGYALAIVFELLPPERIEAAARAFEQTLARRNDHLSTGFVGTPVICPALSRIGRDDLAYKLLLNETYPSWLMPIRNGATTMWERWDSWTPQTGFGDINMNSFNHYAYGAIGEWMYAVIGGIDSDPSAPGFRHFFLAPRPGGGITCARAELESPYGKIVSDWELEAGNFIWQVVIPPNSEATLRLPSNQWQTGRLNSHDLSAQRMAEGVRLQAGRYRIELTNPAKLPIARDCVDAL</sequence>
<gene>
    <name evidence="8" type="ORF">H5P28_00015</name>
</gene>
<evidence type="ECO:0000259" key="6">
    <source>
        <dbReference type="Pfam" id="PF17389"/>
    </source>
</evidence>
<dbReference type="Gene3D" id="2.60.120.260">
    <property type="entry name" value="Galactose-binding domain-like"/>
    <property type="match status" value="2"/>
</dbReference>
<keyword evidence="3 8" id="KW-0378">Hydrolase</keyword>
<dbReference type="InterPro" id="IPR013737">
    <property type="entry name" value="Bac_rhamnosid_N"/>
</dbReference>
<reference evidence="8 9" key="1">
    <citation type="submission" date="2020-07" db="EMBL/GenBank/DDBJ databases">
        <authorList>
            <person name="Feng X."/>
        </authorList>
    </citation>
    <scope>NUCLEOTIDE SEQUENCE [LARGE SCALE GENOMIC DNA]</scope>
    <source>
        <strain evidence="8 9">JCM31066</strain>
    </source>
</reference>
<dbReference type="SUPFAM" id="SSF48208">
    <property type="entry name" value="Six-hairpin glycosidases"/>
    <property type="match status" value="1"/>
</dbReference>
<dbReference type="Pfam" id="PF25788">
    <property type="entry name" value="Ig_Rha78A_N"/>
    <property type="match status" value="1"/>
</dbReference>
<accession>A0A842H8U3</accession>
<evidence type="ECO:0000259" key="5">
    <source>
        <dbReference type="Pfam" id="PF08531"/>
    </source>
</evidence>
<feature type="domain" description="Alpha-L-rhamnosidase C-terminal" evidence="7">
    <location>
        <begin position="791"/>
        <end position="860"/>
    </location>
</feature>
<dbReference type="Gene3D" id="2.60.40.10">
    <property type="entry name" value="Immunoglobulins"/>
    <property type="match status" value="1"/>
</dbReference>
<evidence type="ECO:0000256" key="3">
    <source>
        <dbReference type="ARBA" id="ARBA00022801"/>
    </source>
</evidence>
<dbReference type="EC" id="3.2.1.40" evidence="2"/>
<dbReference type="EMBL" id="JACHVB010000001">
    <property type="protein sequence ID" value="MBC2592635.1"/>
    <property type="molecule type" value="Genomic_DNA"/>
</dbReference>
<dbReference type="PIRSF" id="PIRSF010631">
    <property type="entry name" value="A-rhamnsds"/>
    <property type="match status" value="1"/>
</dbReference>
<comment type="catalytic activity">
    <reaction evidence="1">
        <text>Hydrolysis of terminal non-reducing alpha-L-rhamnose residues in alpha-L-rhamnosides.</text>
        <dbReference type="EC" id="3.2.1.40"/>
    </reaction>
</comment>
<proteinExistence type="predicted"/>
<dbReference type="GO" id="GO:0005975">
    <property type="term" value="P:carbohydrate metabolic process"/>
    <property type="evidence" value="ECO:0007669"/>
    <property type="project" value="InterPro"/>
</dbReference>
<comment type="caution">
    <text evidence="8">The sequence shown here is derived from an EMBL/GenBank/DDBJ whole genome shotgun (WGS) entry which is preliminary data.</text>
</comment>
<dbReference type="Gene3D" id="1.50.10.10">
    <property type="match status" value="1"/>
</dbReference>
<dbReference type="InterPro" id="IPR035398">
    <property type="entry name" value="Bac_rhamnosid_C"/>
</dbReference>
<dbReference type="Pfam" id="PF08531">
    <property type="entry name" value="Bac_rhamnosid_N"/>
    <property type="match status" value="1"/>
</dbReference>
<dbReference type="Pfam" id="PF17390">
    <property type="entry name" value="Bac_rhamnosid_C"/>
    <property type="match status" value="1"/>
</dbReference>
<feature type="domain" description="Bacterial alpha-L-rhamnosidase N-terminal" evidence="5">
    <location>
        <begin position="151"/>
        <end position="309"/>
    </location>
</feature>
<dbReference type="InterPro" id="IPR013783">
    <property type="entry name" value="Ig-like_fold"/>
</dbReference>
<evidence type="ECO:0000259" key="4">
    <source>
        <dbReference type="Pfam" id="PF05592"/>
    </source>
</evidence>
<organism evidence="8 9">
    <name type="scientific">Ruficoccus amylovorans</name>
    <dbReference type="NCBI Taxonomy" id="1804625"/>
    <lineage>
        <taxon>Bacteria</taxon>
        <taxon>Pseudomonadati</taxon>
        <taxon>Verrucomicrobiota</taxon>
        <taxon>Opitutia</taxon>
        <taxon>Puniceicoccales</taxon>
        <taxon>Cerasicoccaceae</taxon>
        <taxon>Ruficoccus</taxon>
    </lineage>
</organism>
<evidence type="ECO:0000313" key="8">
    <source>
        <dbReference type="EMBL" id="MBC2592635.1"/>
    </source>
</evidence>
<keyword evidence="9" id="KW-1185">Reference proteome</keyword>
<dbReference type="PANTHER" id="PTHR33307">
    <property type="entry name" value="ALPHA-RHAMNOSIDASE (EUROFUNG)"/>
    <property type="match status" value="1"/>
</dbReference>
<dbReference type="GO" id="GO:0030596">
    <property type="term" value="F:alpha-L-rhamnosidase activity"/>
    <property type="evidence" value="ECO:0007669"/>
    <property type="project" value="UniProtKB-EC"/>
</dbReference>
<dbReference type="RefSeq" id="WP_185673676.1">
    <property type="nucleotide sequence ID" value="NZ_JACHVB010000001.1"/>
</dbReference>
<name>A0A842H8U3_9BACT</name>
<dbReference type="Gene3D" id="2.60.420.10">
    <property type="entry name" value="Maltose phosphorylase, domain 3"/>
    <property type="match status" value="1"/>
</dbReference>
<feature type="domain" description="Alpha-L-rhamnosidase six-hairpin glycosidase" evidence="6">
    <location>
        <begin position="436"/>
        <end position="789"/>
    </location>
</feature>
<dbReference type="Pfam" id="PF17389">
    <property type="entry name" value="Bac_rhamnosid6H"/>
    <property type="match status" value="1"/>
</dbReference>
<dbReference type="InterPro" id="IPR012341">
    <property type="entry name" value="6hp_glycosidase-like_sf"/>
</dbReference>
<evidence type="ECO:0000259" key="7">
    <source>
        <dbReference type="Pfam" id="PF17390"/>
    </source>
</evidence>
<evidence type="ECO:0000313" key="9">
    <source>
        <dbReference type="Proteomes" id="UP000546464"/>
    </source>
</evidence>
<feature type="domain" description="Alpha-L-rhamnosidase concanavalin-like" evidence="4">
    <location>
        <begin position="333"/>
        <end position="432"/>
    </location>
</feature>
<dbReference type="InterPro" id="IPR008902">
    <property type="entry name" value="Rhamnosid_concanavalin"/>
</dbReference>
<evidence type="ECO:0000256" key="2">
    <source>
        <dbReference type="ARBA" id="ARBA00012652"/>
    </source>
</evidence>
<dbReference type="InterPro" id="IPR008928">
    <property type="entry name" value="6-hairpin_glycosidase_sf"/>
</dbReference>
<dbReference type="AlphaFoldDB" id="A0A842H8U3"/>
<dbReference type="InterPro" id="IPR035396">
    <property type="entry name" value="Bac_rhamnosid6H"/>
</dbReference>
<dbReference type="PANTHER" id="PTHR33307:SF6">
    <property type="entry name" value="ALPHA-RHAMNOSIDASE (EUROFUNG)-RELATED"/>
    <property type="match status" value="1"/>
</dbReference>
<dbReference type="Pfam" id="PF05592">
    <property type="entry name" value="Bac_rhamnosid"/>
    <property type="match status" value="1"/>
</dbReference>
<evidence type="ECO:0000256" key="1">
    <source>
        <dbReference type="ARBA" id="ARBA00001445"/>
    </source>
</evidence>
<dbReference type="Proteomes" id="UP000546464">
    <property type="component" value="Unassembled WGS sequence"/>
</dbReference>